<dbReference type="GeneID" id="98069841"/>
<reference evidence="9 10" key="1">
    <citation type="submission" date="2012-01" db="EMBL/GenBank/DDBJ databases">
        <title>The Genome Sequence of Odoribacter laneus YIT 12061.</title>
        <authorList>
            <consortium name="The Broad Institute Genome Sequencing Platform"/>
            <person name="Earl A."/>
            <person name="Ward D."/>
            <person name="Feldgarden M."/>
            <person name="Gevers D."/>
            <person name="Morotomi M."/>
            <person name="Young S.K."/>
            <person name="Zeng Q."/>
            <person name="Gargeya S."/>
            <person name="Fitzgerald M."/>
            <person name="Haas B."/>
            <person name="Abouelleil A."/>
            <person name="Alvarado L."/>
            <person name="Arachchi H.M."/>
            <person name="Berlin A."/>
            <person name="Chapman S.B."/>
            <person name="Gearin G."/>
            <person name="Goldberg J."/>
            <person name="Griggs A."/>
            <person name="Gujja S."/>
            <person name="Hansen M."/>
            <person name="Heiman D."/>
            <person name="Howarth C."/>
            <person name="Larimer J."/>
            <person name="Lui A."/>
            <person name="MacDonald P.J.P."/>
            <person name="McCowen C."/>
            <person name="Montmayeur A."/>
            <person name="Murphy C."/>
            <person name="Neiman D."/>
            <person name="Pearson M."/>
            <person name="Priest M."/>
            <person name="Roberts A."/>
            <person name="Saif S."/>
            <person name="Shea T."/>
            <person name="Sisk P."/>
            <person name="Stolte C."/>
            <person name="Sykes S."/>
            <person name="Wortman J."/>
            <person name="Nusbaum C."/>
            <person name="Birren B."/>
        </authorList>
    </citation>
    <scope>NUCLEOTIDE SEQUENCE [LARGE SCALE GENOMIC DNA]</scope>
    <source>
        <strain evidence="9 10">YIT 12061</strain>
    </source>
</reference>
<proteinExistence type="inferred from homology"/>
<sequence>MKIIILFLWLSSWGYCGRLMAQVQLTRQQCREMALENSKQMAIAGKDKEKAIYTTKSVRADFFPKISVSGFGFYNQEKYSYKLKGGYLPTFVPDEQGQLQPNVLLNPETGQPVMGADGRPVFKEYAFLPDIGIKVGLRGVYMAGVQLLQPVYMGGKIRTAHLMAKTGEWMADENLRLNRSEVLLETDKAYWQLMRVQEQIRAAKAYRKVVGELVQNIGDAEEVGMTSSNEVLKVKVRYNEAELMLQKAENGLVLSRMNLCRLIGLDLHTEIVIRDTLPETITPGILGEGEDITERPDYHLLKKEVELKQQQIQLTRSEFLPQIGVSVGYGYGGGLELNGKSDANASLNAMASVQIPVFYWGEGRNKVRAAQTEQEMTQLNLEKSAQLMELEVASTRFNIKDAQKRIEMCRDALAQAKENLRISQAEYEIGTESLSNLLEAQAQWQDAWSQWVDAKAILQLSETEYLKAIGRLGE</sequence>
<keyword evidence="7" id="KW-0998">Cell outer membrane</keyword>
<evidence type="ECO:0000256" key="8">
    <source>
        <dbReference type="SAM" id="Coils"/>
    </source>
</evidence>
<dbReference type="HOGENOM" id="CLU_012817_12_1_10"/>
<comment type="similarity">
    <text evidence="2">Belongs to the outer membrane factor (OMF) (TC 1.B.17) family.</text>
</comment>
<accession>H1DIR6</accession>
<organism evidence="9 10">
    <name type="scientific">Odoribacter laneus YIT 12061</name>
    <dbReference type="NCBI Taxonomy" id="742817"/>
    <lineage>
        <taxon>Bacteria</taxon>
        <taxon>Pseudomonadati</taxon>
        <taxon>Bacteroidota</taxon>
        <taxon>Bacteroidia</taxon>
        <taxon>Bacteroidales</taxon>
        <taxon>Odoribacteraceae</taxon>
        <taxon>Odoribacter</taxon>
    </lineage>
</organism>
<evidence type="ECO:0000313" key="9">
    <source>
        <dbReference type="EMBL" id="EHP46678.1"/>
    </source>
</evidence>
<evidence type="ECO:0000256" key="7">
    <source>
        <dbReference type="ARBA" id="ARBA00023237"/>
    </source>
</evidence>
<keyword evidence="5" id="KW-0812">Transmembrane</keyword>
<comment type="subcellular location">
    <subcellularLocation>
        <location evidence="1">Cell outer membrane</location>
    </subcellularLocation>
</comment>
<dbReference type="PANTHER" id="PTHR30026:SF20">
    <property type="entry name" value="OUTER MEMBRANE PROTEIN TOLC"/>
    <property type="match status" value="1"/>
</dbReference>
<dbReference type="STRING" id="742817.HMPREF9449_02295"/>
<dbReference type="GO" id="GO:0009279">
    <property type="term" value="C:cell outer membrane"/>
    <property type="evidence" value="ECO:0007669"/>
    <property type="project" value="UniProtKB-SubCell"/>
</dbReference>
<dbReference type="eggNOG" id="COG1538">
    <property type="taxonomic scope" value="Bacteria"/>
</dbReference>
<name>H1DIR6_9BACT</name>
<gene>
    <name evidence="9" type="ORF">HMPREF9449_02295</name>
</gene>
<dbReference type="GO" id="GO:1990281">
    <property type="term" value="C:efflux pump complex"/>
    <property type="evidence" value="ECO:0007669"/>
    <property type="project" value="TreeGrafter"/>
</dbReference>
<evidence type="ECO:0000256" key="4">
    <source>
        <dbReference type="ARBA" id="ARBA00022452"/>
    </source>
</evidence>
<dbReference type="PANTHER" id="PTHR30026">
    <property type="entry name" value="OUTER MEMBRANE PROTEIN TOLC"/>
    <property type="match status" value="1"/>
</dbReference>
<evidence type="ECO:0000256" key="5">
    <source>
        <dbReference type="ARBA" id="ARBA00022692"/>
    </source>
</evidence>
<keyword evidence="6" id="KW-0472">Membrane</keyword>
<dbReference type="InterPro" id="IPR051906">
    <property type="entry name" value="TolC-like"/>
</dbReference>
<keyword evidence="3" id="KW-0813">Transport</keyword>
<evidence type="ECO:0000313" key="10">
    <source>
        <dbReference type="Proteomes" id="UP000004892"/>
    </source>
</evidence>
<keyword evidence="8" id="KW-0175">Coiled coil</keyword>
<evidence type="ECO:0008006" key="11">
    <source>
        <dbReference type="Google" id="ProtNLM"/>
    </source>
</evidence>
<evidence type="ECO:0000256" key="3">
    <source>
        <dbReference type="ARBA" id="ARBA00022448"/>
    </source>
</evidence>
<keyword evidence="4" id="KW-1134">Transmembrane beta strand</keyword>
<protein>
    <recommendedName>
        <fullName evidence="11">TolC family type I secretion outer membrane protein</fullName>
    </recommendedName>
</protein>
<dbReference type="Proteomes" id="UP000004892">
    <property type="component" value="Unassembled WGS sequence"/>
</dbReference>
<dbReference type="SUPFAM" id="SSF56954">
    <property type="entry name" value="Outer membrane efflux proteins (OEP)"/>
    <property type="match status" value="1"/>
</dbReference>
<feature type="coiled-coil region" evidence="8">
    <location>
        <begin position="399"/>
        <end position="426"/>
    </location>
</feature>
<dbReference type="GO" id="GO:0015288">
    <property type="term" value="F:porin activity"/>
    <property type="evidence" value="ECO:0007669"/>
    <property type="project" value="TreeGrafter"/>
</dbReference>
<dbReference type="AlphaFoldDB" id="H1DIR6"/>
<dbReference type="InterPro" id="IPR003423">
    <property type="entry name" value="OMP_efflux"/>
</dbReference>
<dbReference type="Pfam" id="PF02321">
    <property type="entry name" value="OEP"/>
    <property type="match status" value="2"/>
</dbReference>
<dbReference type="RefSeq" id="WP_009137442.1">
    <property type="nucleotide sequence ID" value="NZ_JH594596.1"/>
</dbReference>
<evidence type="ECO:0000256" key="6">
    <source>
        <dbReference type="ARBA" id="ARBA00023136"/>
    </source>
</evidence>
<keyword evidence="10" id="KW-1185">Reference proteome</keyword>
<comment type="caution">
    <text evidence="9">The sequence shown here is derived from an EMBL/GenBank/DDBJ whole genome shotgun (WGS) entry which is preliminary data.</text>
</comment>
<evidence type="ECO:0000256" key="2">
    <source>
        <dbReference type="ARBA" id="ARBA00007613"/>
    </source>
</evidence>
<dbReference type="Gene3D" id="1.20.1600.10">
    <property type="entry name" value="Outer membrane efflux proteins (OEP)"/>
    <property type="match status" value="1"/>
</dbReference>
<dbReference type="EMBL" id="ADMC01000025">
    <property type="protein sequence ID" value="EHP46678.1"/>
    <property type="molecule type" value="Genomic_DNA"/>
</dbReference>
<dbReference type="GO" id="GO:0015562">
    <property type="term" value="F:efflux transmembrane transporter activity"/>
    <property type="evidence" value="ECO:0007669"/>
    <property type="project" value="InterPro"/>
</dbReference>
<evidence type="ECO:0000256" key="1">
    <source>
        <dbReference type="ARBA" id="ARBA00004442"/>
    </source>
</evidence>
<dbReference type="PATRIC" id="fig|742817.3.peg.2458"/>